<evidence type="ECO:0000313" key="3">
    <source>
        <dbReference type="Proteomes" id="UP001488805"/>
    </source>
</evidence>
<dbReference type="Proteomes" id="UP001488805">
    <property type="component" value="Unassembled WGS sequence"/>
</dbReference>
<gene>
    <name evidence="2" type="ORF">VZT92_022179</name>
</gene>
<name>A0AAW1ECB4_ZOAVI</name>
<keyword evidence="3" id="KW-1185">Reference proteome</keyword>
<evidence type="ECO:0000313" key="2">
    <source>
        <dbReference type="EMBL" id="KAK9519450.1"/>
    </source>
</evidence>
<accession>A0AAW1ECB4</accession>
<feature type="compositionally biased region" description="Polar residues" evidence="1">
    <location>
        <begin position="81"/>
        <end position="98"/>
    </location>
</feature>
<organism evidence="2 3">
    <name type="scientific">Zoarces viviparus</name>
    <name type="common">Viviparous eelpout</name>
    <name type="synonym">Blennius viviparus</name>
    <dbReference type="NCBI Taxonomy" id="48416"/>
    <lineage>
        <taxon>Eukaryota</taxon>
        <taxon>Metazoa</taxon>
        <taxon>Chordata</taxon>
        <taxon>Craniata</taxon>
        <taxon>Vertebrata</taxon>
        <taxon>Euteleostomi</taxon>
        <taxon>Actinopterygii</taxon>
        <taxon>Neopterygii</taxon>
        <taxon>Teleostei</taxon>
        <taxon>Neoteleostei</taxon>
        <taxon>Acanthomorphata</taxon>
        <taxon>Eupercaria</taxon>
        <taxon>Perciformes</taxon>
        <taxon>Cottioidei</taxon>
        <taxon>Zoarcales</taxon>
        <taxon>Zoarcidae</taxon>
        <taxon>Zoarcinae</taxon>
        <taxon>Zoarces</taxon>
    </lineage>
</organism>
<evidence type="ECO:0000256" key="1">
    <source>
        <dbReference type="SAM" id="MobiDB-lite"/>
    </source>
</evidence>
<sequence>MLAYGIATAVFRQRFATVSAATPGFAPDYITGMIAPAATVFVQGDALRVCFETPHTTDKPVAGIKTRSPTTDIAGPPADTANRTRATPSSAAGPQNTFPAVMLPRKSCAQDHPAQSR</sequence>
<dbReference type="EMBL" id="JBCEZU010000434">
    <property type="protein sequence ID" value="KAK9519450.1"/>
    <property type="molecule type" value="Genomic_DNA"/>
</dbReference>
<dbReference type="AlphaFoldDB" id="A0AAW1ECB4"/>
<feature type="region of interest" description="Disordered" evidence="1">
    <location>
        <begin position="58"/>
        <end position="117"/>
    </location>
</feature>
<reference evidence="2 3" key="1">
    <citation type="journal article" date="2024" name="Genome Biol. Evol.">
        <title>Chromosome-level genome assembly of the viviparous eelpout Zoarces viviparus.</title>
        <authorList>
            <person name="Fuhrmann N."/>
            <person name="Brasseur M.V."/>
            <person name="Bakowski C.E."/>
            <person name="Podsiadlowski L."/>
            <person name="Prost S."/>
            <person name="Krehenwinkel H."/>
            <person name="Mayer C."/>
        </authorList>
    </citation>
    <scope>NUCLEOTIDE SEQUENCE [LARGE SCALE GENOMIC DNA]</scope>
    <source>
        <strain evidence="2">NO-MEL_2022_Ind0_liver</strain>
    </source>
</reference>
<comment type="caution">
    <text evidence="2">The sequence shown here is derived from an EMBL/GenBank/DDBJ whole genome shotgun (WGS) entry which is preliminary data.</text>
</comment>
<protein>
    <submittedName>
        <fullName evidence="2">Uncharacterized protein</fullName>
    </submittedName>
</protein>
<proteinExistence type="predicted"/>